<dbReference type="AlphaFoldDB" id="A0A383EYE7"/>
<dbReference type="PANTHER" id="PTHR43156">
    <property type="entry name" value="STAGE II SPORULATION PROTEIN E-RELATED"/>
    <property type="match status" value="1"/>
</dbReference>
<evidence type="ECO:0008006" key="4">
    <source>
        <dbReference type="Google" id="ProtNLM"/>
    </source>
</evidence>
<organism evidence="3">
    <name type="scientific">marine metagenome</name>
    <dbReference type="NCBI Taxonomy" id="408172"/>
    <lineage>
        <taxon>unclassified sequences</taxon>
        <taxon>metagenomes</taxon>
        <taxon>ecological metagenomes</taxon>
    </lineage>
</organism>
<proteinExistence type="predicted"/>
<evidence type="ECO:0000256" key="1">
    <source>
        <dbReference type="ARBA" id="ARBA00022801"/>
    </source>
</evidence>
<accession>A0A383EYE7</accession>
<evidence type="ECO:0000256" key="2">
    <source>
        <dbReference type="SAM" id="Phobius"/>
    </source>
</evidence>
<dbReference type="PANTHER" id="PTHR43156:SF2">
    <property type="entry name" value="STAGE II SPORULATION PROTEIN E"/>
    <property type="match status" value="1"/>
</dbReference>
<dbReference type="EMBL" id="UINC01229553">
    <property type="protein sequence ID" value="SVE61310.1"/>
    <property type="molecule type" value="Genomic_DNA"/>
</dbReference>
<dbReference type="Gene3D" id="3.60.40.10">
    <property type="entry name" value="PPM-type phosphatase domain"/>
    <property type="match status" value="1"/>
</dbReference>
<dbReference type="GO" id="GO:0016791">
    <property type="term" value="F:phosphatase activity"/>
    <property type="evidence" value="ECO:0007669"/>
    <property type="project" value="TreeGrafter"/>
</dbReference>
<keyword evidence="2" id="KW-1133">Transmembrane helix</keyword>
<protein>
    <recommendedName>
        <fullName evidence="4">PPM-type phosphatase domain-containing protein</fullName>
    </recommendedName>
</protein>
<feature type="non-terminal residue" evidence="3">
    <location>
        <position position="229"/>
    </location>
</feature>
<dbReference type="InterPro" id="IPR052016">
    <property type="entry name" value="Bact_Sigma-Reg"/>
</dbReference>
<feature type="transmembrane region" description="Helical" evidence="2">
    <location>
        <begin position="116"/>
        <end position="137"/>
    </location>
</feature>
<gene>
    <name evidence="3" type="ORF">METZ01_LOCUS514164</name>
</gene>
<sequence>TPKIEIAEVKTNQVYQNLSRVPPIPVGDLVSFSCKVVDFRTLPNKQKFRYRISNRDSADISEVSWGQPTKHPQFDYKCEVAGRYTFQAQYIDRDLNYSAPASFQLEVYLPWYMNGWITNSIVGSLILVMLVAGFLGVRYYRQRKLSQQLQAWMLDEVTQELAEAQQMQLALLPESAPEVEGLQIAGQNIPAKEVGGDFFDYLQCEDQVLVAVGDVSGKGLKAAMNAVMV</sequence>
<keyword evidence="2" id="KW-0812">Transmembrane</keyword>
<keyword evidence="1" id="KW-0378">Hydrolase</keyword>
<dbReference type="Gene3D" id="2.60.40.10">
    <property type="entry name" value="Immunoglobulins"/>
    <property type="match status" value="1"/>
</dbReference>
<reference evidence="3" key="1">
    <citation type="submission" date="2018-05" db="EMBL/GenBank/DDBJ databases">
        <authorList>
            <person name="Lanie J.A."/>
            <person name="Ng W.-L."/>
            <person name="Kazmierczak K.M."/>
            <person name="Andrzejewski T.M."/>
            <person name="Davidsen T.M."/>
            <person name="Wayne K.J."/>
            <person name="Tettelin H."/>
            <person name="Glass J.I."/>
            <person name="Rusch D."/>
            <person name="Podicherti R."/>
            <person name="Tsui H.-C.T."/>
            <person name="Winkler M.E."/>
        </authorList>
    </citation>
    <scope>NUCLEOTIDE SEQUENCE</scope>
</reference>
<dbReference type="InterPro" id="IPR013783">
    <property type="entry name" value="Ig-like_fold"/>
</dbReference>
<keyword evidence="2" id="KW-0472">Membrane</keyword>
<evidence type="ECO:0000313" key="3">
    <source>
        <dbReference type="EMBL" id="SVE61310.1"/>
    </source>
</evidence>
<feature type="non-terminal residue" evidence="3">
    <location>
        <position position="1"/>
    </location>
</feature>
<dbReference type="InterPro" id="IPR036457">
    <property type="entry name" value="PPM-type-like_dom_sf"/>
</dbReference>
<name>A0A383EYE7_9ZZZZ</name>